<name>A0AC34Q2D1_9BILA</name>
<dbReference type="Proteomes" id="UP000887576">
    <property type="component" value="Unplaced"/>
</dbReference>
<evidence type="ECO:0000313" key="1">
    <source>
        <dbReference type="Proteomes" id="UP000887576"/>
    </source>
</evidence>
<reference evidence="2" key="1">
    <citation type="submission" date="2022-11" db="UniProtKB">
        <authorList>
            <consortium name="WormBaseParasite"/>
        </authorList>
    </citation>
    <scope>IDENTIFICATION</scope>
</reference>
<dbReference type="WBParaSite" id="JU765_v2.g12241.t1">
    <property type="protein sequence ID" value="JU765_v2.g12241.t1"/>
    <property type="gene ID" value="JU765_v2.g12241"/>
</dbReference>
<sequence length="96" mass="10546">MKSNKCGTRTLSGTGHTIFAATHPGMYKFFNVPEDRKHMPMAAATTYVVLNNTAGRQVMDKLVNCSITKECMALIYGVGDPNYTKTNMLGVIFGYC</sequence>
<organism evidence="1 2">
    <name type="scientific">Panagrolaimus sp. JU765</name>
    <dbReference type="NCBI Taxonomy" id="591449"/>
    <lineage>
        <taxon>Eukaryota</taxon>
        <taxon>Metazoa</taxon>
        <taxon>Ecdysozoa</taxon>
        <taxon>Nematoda</taxon>
        <taxon>Chromadorea</taxon>
        <taxon>Rhabditida</taxon>
        <taxon>Tylenchina</taxon>
        <taxon>Panagrolaimomorpha</taxon>
        <taxon>Panagrolaimoidea</taxon>
        <taxon>Panagrolaimidae</taxon>
        <taxon>Panagrolaimus</taxon>
    </lineage>
</organism>
<evidence type="ECO:0000313" key="2">
    <source>
        <dbReference type="WBParaSite" id="JU765_v2.g12241.t1"/>
    </source>
</evidence>
<accession>A0AC34Q2D1</accession>
<proteinExistence type="predicted"/>
<protein>
    <submittedName>
        <fullName evidence="2">Uncharacterized protein</fullName>
    </submittedName>
</protein>